<keyword evidence="1" id="KW-0812">Transmembrane</keyword>
<protein>
    <submittedName>
        <fullName evidence="2">Uncharacterized protein</fullName>
    </submittedName>
</protein>
<accession>A0A7W9Q5P9</accession>
<feature type="transmembrane region" description="Helical" evidence="1">
    <location>
        <begin position="6"/>
        <end position="25"/>
    </location>
</feature>
<evidence type="ECO:0000313" key="3">
    <source>
        <dbReference type="Proteomes" id="UP000588098"/>
    </source>
</evidence>
<reference evidence="2 3" key="1">
    <citation type="submission" date="2020-08" db="EMBL/GenBank/DDBJ databases">
        <title>Genomic Encyclopedia of Type Strains, Phase III (KMG-III): the genomes of soil and plant-associated and newly described type strains.</title>
        <authorList>
            <person name="Whitman W."/>
        </authorList>
    </citation>
    <scope>NUCLEOTIDE SEQUENCE [LARGE SCALE GENOMIC DNA]</scope>
    <source>
        <strain evidence="2 3">CECT 8305</strain>
    </source>
</reference>
<dbReference type="Proteomes" id="UP000588098">
    <property type="component" value="Unassembled WGS sequence"/>
</dbReference>
<dbReference type="AlphaFoldDB" id="A0A7W9Q5P9"/>
<organism evidence="2 3">
    <name type="scientific">Streptomyces zagrosensis</name>
    <dbReference type="NCBI Taxonomy" id="1042984"/>
    <lineage>
        <taxon>Bacteria</taxon>
        <taxon>Bacillati</taxon>
        <taxon>Actinomycetota</taxon>
        <taxon>Actinomycetes</taxon>
        <taxon>Kitasatosporales</taxon>
        <taxon>Streptomycetaceae</taxon>
        <taxon>Streptomyces</taxon>
    </lineage>
</organism>
<keyword evidence="1" id="KW-1133">Transmembrane helix</keyword>
<dbReference type="RefSeq" id="WP_184568607.1">
    <property type="nucleotide sequence ID" value="NZ_JACHJL010000001.1"/>
</dbReference>
<keyword evidence="3" id="KW-1185">Reference proteome</keyword>
<keyword evidence="1" id="KW-0472">Membrane</keyword>
<feature type="transmembrane region" description="Helical" evidence="1">
    <location>
        <begin position="32"/>
        <end position="48"/>
    </location>
</feature>
<gene>
    <name evidence="2" type="ORF">FHS42_000270</name>
</gene>
<comment type="caution">
    <text evidence="2">The sequence shown here is derived from an EMBL/GenBank/DDBJ whole genome shotgun (WGS) entry which is preliminary data.</text>
</comment>
<evidence type="ECO:0000256" key="1">
    <source>
        <dbReference type="SAM" id="Phobius"/>
    </source>
</evidence>
<sequence>MGGMIYSSALYAALRLSTGVVLYCWNVRGVRTLWCAVFAVLLYLFHSLDLPGFPDVSATSGFFGTDPG</sequence>
<name>A0A7W9Q5P9_9ACTN</name>
<dbReference type="EMBL" id="JACHJL010000001">
    <property type="protein sequence ID" value="MBB5933252.1"/>
    <property type="molecule type" value="Genomic_DNA"/>
</dbReference>
<proteinExistence type="predicted"/>
<evidence type="ECO:0000313" key="2">
    <source>
        <dbReference type="EMBL" id="MBB5933252.1"/>
    </source>
</evidence>